<dbReference type="PANTHER" id="PTHR38442:SF1">
    <property type="entry name" value="INNER MEMBRANE PROTEIN"/>
    <property type="match status" value="1"/>
</dbReference>
<evidence type="ECO:0008006" key="4">
    <source>
        <dbReference type="Google" id="ProtNLM"/>
    </source>
</evidence>
<dbReference type="GO" id="GO:0005886">
    <property type="term" value="C:plasma membrane"/>
    <property type="evidence" value="ECO:0007669"/>
    <property type="project" value="TreeGrafter"/>
</dbReference>
<feature type="transmembrane region" description="Helical" evidence="1">
    <location>
        <begin position="18"/>
        <end position="36"/>
    </location>
</feature>
<keyword evidence="1" id="KW-0472">Membrane</keyword>
<evidence type="ECO:0000256" key="1">
    <source>
        <dbReference type="SAM" id="Phobius"/>
    </source>
</evidence>
<dbReference type="InterPro" id="IPR021133">
    <property type="entry name" value="HEAT_type_2"/>
</dbReference>
<reference evidence="2 3" key="1">
    <citation type="submission" date="2016-08" db="EMBL/GenBank/DDBJ databases">
        <authorList>
            <person name="Seilhamer J.J."/>
        </authorList>
    </citation>
    <scope>NUCLEOTIDE SEQUENCE [LARGE SCALE GENOMIC DNA]</scope>
    <source>
        <strain evidence="2 3">KCTC 42603</strain>
    </source>
</reference>
<gene>
    <name evidence="2" type="ORF">BFC18_17975</name>
</gene>
<evidence type="ECO:0000313" key="3">
    <source>
        <dbReference type="Proteomes" id="UP000175691"/>
    </source>
</evidence>
<sequence length="433" mass="48685">MIVPIDSKFHQLKRAKKIALLWLIGAACIFLLATIAEYRQWLTPWPAWAALIKMAAEAALVGGLADWFAVSALFRPIPARFPIPHTNIVANNKSAVANNLSHFVKDKFFNEEAITRLVNDAKPAQGMARWLRQPDNADRLSRFFSRSLAGVVNTLDDKPIQDMLIKGVKRAVGKIDFTPMAAGTLRVLTKEQRHQEVLDQLLVKIADIAQREESQAFIADKLYSWLKLEYRRLEKILPTTWLSEQGADIASKALISILADIAEDREHPVRLSFDRQLNEFAQRMESDPAMAEKMASIKARLLENDALQDYLIQVWGDVKVWLIKDVAKPEGKFAKRVSHALQEVGRSIENDSKLADAVNVHISEAGRAMAPELADFLTEHIRKTILAWDDKQMAEQIELNIGKDLQKVRINGTLVGGLIGACLFLIERAISLF</sequence>
<keyword evidence="3" id="KW-1185">Reference proteome</keyword>
<dbReference type="Pfam" id="PF04286">
    <property type="entry name" value="DUF445"/>
    <property type="match status" value="1"/>
</dbReference>
<dbReference type="PROSITE" id="PS50077">
    <property type="entry name" value="HEAT_REPEAT"/>
    <property type="match status" value="1"/>
</dbReference>
<dbReference type="AlphaFoldDB" id="A0A1E7Z799"/>
<comment type="caution">
    <text evidence="2">The sequence shown here is derived from an EMBL/GenBank/DDBJ whole genome shotgun (WGS) entry which is preliminary data.</text>
</comment>
<proteinExistence type="predicted"/>
<dbReference type="EMBL" id="MDHN01000040">
    <property type="protein sequence ID" value="OFC69311.1"/>
    <property type="molecule type" value="Genomic_DNA"/>
</dbReference>
<evidence type="ECO:0000313" key="2">
    <source>
        <dbReference type="EMBL" id="OFC69311.1"/>
    </source>
</evidence>
<keyword evidence="1" id="KW-1133">Transmembrane helix</keyword>
<name>A0A1E7Z799_9ALTE</name>
<dbReference type="PANTHER" id="PTHR38442">
    <property type="entry name" value="INNER MEMBRANE PROTEIN-RELATED"/>
    <property type="match status" value="1"/>
</dbReference>
<protein>
    <recommendedName>
        <fullName evidence="4">DUF445 domain-containing protein</fullName>
    </recommendedName>
</protein>
<dbReference type="InterPro" id="IPR007383">
    <property type="entry name" value="DUF445"/>
</dbReference>
<accession>A0A1E7Z799</accession>
<dbReference type="Proteomes" id="UP000175691">
    <property type="component" value="Unassembled WGS sequence"/>
</dbReference>
<organism evidence="2 3">
    <name type="scientific">Alteromonas confluentis</name>
    <dbReference type="NCBI Taxonomy" id="1656094"/>
    <lineage>
        <taxon>Bacteria</taxon>
        <taxon>Pseudomonadati</taxon>
        <taxon>Pseudomonadota</taxon>
        <taxon>Gammaproteobacteria</taxon>
        <taxon>Alteromonadales</taxon>
        <taxon>Alteromonadaceae</taxon>
        <taxon>Alteromonas/Salinimonas group</taxon>
        <taxon>Alteromonas</taxon>
    </lineage>
</organism>
<keyword evidence="1" id="KW-0812">Transmembrane</keyword>